<organism evidence="1 2">
    <name type="scientific">Malikia granosa</name>
    <dbReference type="NCBI Taxonomy" id="263067"/>
    <lineage>
        <taxon>Bacteria</taxon>
        <taxon>Pseudomonadati</taxon>
        <taxon>Pseudomonadota</taxon>
        <taxon>Betaproteobacteria</taxon>
        <taxon>Burkholderiales</taxon>
        <taxon>Comamonadaceae</taxon>
        <taxon>Malikia</taxon>
    </lineage>
</organism>
<name>A0A2S9K4I9_9BURK</name>
<dbReference type="Proteomes" id="UP000238589">
    <property type="component" value="Unassembled WGS sequence"/>
</dbReference>
<comment type="caution">
    <text evidence="1">The sequence shown here is derived from an EMBL/GenBank/DDBJ whole genome shotgun (WGS) entry which is preliminary data.</text>
</comment>
<sequence length="412" mass="46196">MSLLHPKRTLTALVPLHVSRFACIGPDCEDNCCTGWRVNLDKKTFNAYRQLKVPVLAERLERRVKRQRSQASDANYARIELDATSHECPFLEQRLCAVQRNLGEDYLSNICATYPRTSRDFNGQLEQSLTLSCPEAARQALLQPDAFDFVEMPLQVRAGTIEAVKPRFGLSLSTMNEVRVFCLQLLRTEGLELWQRLAVLGVFCERLTATLQQAGHAGIPALLQDFVAMVEEGLVFDALRGLQPNHAIQAQVFALLWQGKLGRRLSPVQQAVQEAVARGLGADAGTGQASSEQLVEHYRCGLDRLAEAMQAAPQLLEHYLLNEIFRDLFPFQGATPYEDYLMLVSRFGLLRLMLAARCNADAELPGPAELSQTVQVFCRRFQHDTNWAAQTNSALKNSGWDALEKVYGFLRT</sequence>
<dbReference type="AlphaFoldDB" id="A0A2S9K4I9"/>
<reference evidence="1 2" key="1">
    <citation type="submission" date="2018-03" db="EMBL/GenBank/DDBJ databases">
        <title>Comparative genomics illustrates the genes involved in a hyperalkaliphilic mechanisms of Serpentinomonas isolated from highly-alkaline calcium-rich serpentinized springs.</title>
        <authorList>
            <person name="Suzuki S."/>
            <person name="Ishii S."/>
            <person name="Walworth N."/>
            <person name="Bird L."/>
            <person name="Kuenen J.G."/>
            <person name="Nealson K.H."/>
        </authorList>
    </citation>
    <scope>NUCLEOTIDE SEQUENCE [LARGE SCALE GENOMIC DNA]</scope>
    <source>
        <strain evidence="1 2">P1</strain>
    </source>
</reference>
<evidence type="ECO:0000313" key="2">
    <source>
        <dbReference type="Proteomes" id="UP000238589"/>
    </source>
</evidence>
<proteinExistence type="predicted"/>
<dbReference type="RefSeq" id="WP_105748389.1">
    <property type="nucleotide sequence ID" value="NZ_PVLQ01000031.1"/>
</dbReference>
<keyword evidence="2" id="KW-1185">Reference proteome</keyword>
<dbReference type="NCBIfam" id="NF038110">
    <property type="entry name" value="Lys_methyl_FliB"/>
    <property type="match status" value="1"/>
</dbReference>
<dbReference type="EMBL" id="PVLQ01000031">
    <property type="protein sequence ID" value="PRD65292.1"/>
    <property type="molecule type" value="Genomic_DNA"/>
</dbReference>
<accession>A0A2S9K4I9</accession>
<dbReference type="OrthoDB" id="86584at2"/>
<evidence type="ECO:0000313" key="1">
    <source>
        <dbReference type="EMBL" id="PRD65292.1"/>
    </source>
</evidence>
<evidence type="ECO:0008006" key="3">
    <source>
        <dbReference type="Google" id="ProtNLM"/>
    </source>
</evidence>
<gene>
    <name evidence="1" type="ORF">C6P64_09825</name>
</gene>
<protein>
    <recommendedName>
        <fullName evidence="3">Lysine-N-methylase</fullName>
    </recommendedName>
</protein>